<keyword evidence="4 9" id="KW-0028">Amino-acid biosynthesis</keyword>
<protein>
    <recommendedName>
        <fullName evidence="9">Indole-3-glycerol phosphate synthase</fullName>
        <shortName evidence="9">IGPS</shortName>
        <ecNumber evidence="9">4.1.1.48</ecNumber>
    </recommendedName>
</protein>
<dbReference type="InterPro" id="IPR013785">
    <property type="entry name" value="Aldolase_TIM"/>
</dbReference>
<evidence type="ECO:0000256" key="2">
    <source>
        <dbReference type="ARBA" id="ARBA00004696"/>
    </source>
</evidence>
<comment type="caution">
    <text evidence="11">The sequence shown here is derived from an EMBL/GenBank/DDBJ whole genome shotgun (WGS) entry which is preliminary data.</text>
</comment>
<dbReference type="CDD" id="cd00331">
    <property type="entry name" value="IGPS"/>
    <property type="match status" value="1"/>
</dbReference>
<dbReference type="UniPathway" id="UPA00035">
    <property type="reaction ID" value="UER00043"/>
</dbReference>
<comment type="catalytic activity">
    <reaction evidence="1 9">
        <text>1-(2-carboxyphenylamino)-1-deoxy-D-ribulose 5-phosphate + H(+) = (1S,2R)-1-C-(indol-3-yl)glycerol 3-phosphate + CO2 + H2O</text>
        <dbReference type="Rhea" id="RHEA:23476"/>
        <dbReference type="ChEBI" id="CHEBI:15377"/>
        <dbReference type="ChEBI" id="CHEBI:15378"/>
        <dbReference type="ChEBI" id="CHEBI:16526"/>
        <dbReference type="ChEBI" id="CHEBI:58613"/>
        <dbReference type="ChEBI" id="CHEBI:58866"/>
        <dbReference type="EC" id="4.1.1.48"/>
    </reaction>
</comment>
<dbReference type="InterPro" id="IPR011060">
    <property type="entry name" value="RibuloseP-bd_barrel"/>
</dbReference>
<comment type="pathway">
    <text evidence="2 9">Amino-acid biosynthesis; L-tryptophan biosynthesis; L-tryptophan from chorismate: step 4/5.</text>
</comment>
<gene>
    <name evidence="9" type="primary">trpC</name>
    <name evidence="11" type="ORF">C7373_11121</name>
</gene>
<sequence length="264" mass="28714">MSETILETIAAHTRRRVAAEQAELPLAALAHMCELRGPAQGHRFLEALRKPAMSFICEVKKASPSKGVIDPDFPYLEIARDYEKAGADCISCLTEPRWFLGSDQIFQEIRCSVSLPMLRKDFTIEEYQLYQAKAIGADGVLLICALLDTRTIARYLERCGMLGLTALVEAHNAEEVGSAVSAGAEIIGVNNRNLKDFTVDFANAARLRDLIPAEVVYVAESGVTSPEDVASLRAIGADAVLIGEALMRSPDKESMLAAMKEAAK</sequence>
<dbReference type="HAMAP" id="MF_00134_B">
    <property type="entry name" value="IGPS_B"/>
    <property type="match status" value="1"/>
</dbReference>
<dbReference type="FunFam" id="3.20.20.70:FF:000024">
    <property type="entry name" value="Indole-3-glycerol phosphate synthase"/>
    <property type="match status" value="1"/>
</dbReference>
<evidence type="ECO:0000256" key="9">
    <source>
        <dbReference type="HAMAP-Rule" id="MF_00134"/>
    </source>
</evidence>
<dbReference type="InterPro" id="IPR045186">
    <property type="entry name" value="Indole-3-glycerol_P_synth"/>
</dbReference>
<dbReference type="Proteomes" id="UP000245778">
    <property type="component" value="Unassembled WGS sequence"/>
</dbReference>
<dbReference type="RefSeq" id="WP_116722457.1">
    <property type="nucleotide sequence ID" value="NZ_CAUFHD010000018.1"/>
</dbReference>
<dbReference type="GO" id="GO:0004640">
    <property type="term" value="F:phosphoribosylanthranilate isomerase activity"/>
    <property type="evidence" value="ECO:0007669"/>
    <property type="project" value="TreeGrafter"/>
</dbReference>
<dbReference type="OrthoDB" id="9804217at2"/>
<evidence type="ECO:0000256" key="1">
    <source>
        <dbReference type="ARBA" id="ARBA00001633"/>
    </source>
</evidence>
<dbReference type="GO" id="GO:0000162">
    <property type="term" value="P:L-tryptophan biosynthetic process"/>
    <property type="evidence" value="ECO:0007669"/>
    <property type="project" value="UniProtKB-UniRule"/>
</dbReference>
<dbReference type="EMBL" id="QEKK01000011">
    <property type="protein sequence ID" value="PVY47019.1"/>
    <property type="molecule type" value="Genomic_DNA"/>
</dbReference>
<dbReference type="InterPro" id="IPR001468">
    <property type="entry name" value="Indole-3-GlycerolPSynthase_CS"/>
</dbReference>
<evidence type="ECO:0000256" key="8">
    <source>
        <dbReference type="ARBA" id="ARBA00023239"/>
    </source>
</evidence>
<evidence type="ECO:0000256" key="5">
    <source>
        <dbReference type="ARBA" id="ARBA00022793"/>
    </source>
</evidence>
<proteinExistence type="inferred from homology"/>
<evidence type="ECO:0000256" key="7">
    <source>
        <dbReference type="ARBA" id="ARBA00023141"/>
    </source>
</evidence>
<dbReference type="InterPro" id="IPR013798">
    <property type="entry name" value="Indole-3-glycerol_P_synth_dom"/>
</dbReference>
<dbReference type="NCBIfam" id="NF001377">
    <property type="entry name" value="PRK00278.2-4"/>
    <property type="match status" value="1"/>
</dbReference>
<keyword evidence="7 9" id="KW-0057">Aromatic amino acid biosynthesis</keyword>
<dbReference type="PANTHER" id="PTHR22854:SF2">
    <property type="entry name" value="INDOLE-3-GLYCEROL-PHOSPHATE SYNTHASE"/>
    <property type="match status" value="1"/>
</dbReference>
<evidence type="ECO:0000313" key="12">
    <source>
        <dbReference type="Proteomes" id="UP000245778"/>
    </source>
</evidence>
<keyword evidence="8 9" id="KW-0456">Lyase</keyword>
<name>A0A2U1BED9_9FIRM</name>
<comment type="similarity">
    <text evidence="3 9">Belongs to the TrpC family.</text>
</comment>
<dbReference type="Gene3D" id="3.20.20.70">
    <property type="entry name" value="Aldolase class I"/>
    <property type="match status" value="1"/>
</dbReference>
<dbReference type="GeneID" id="93229080"/>
<organism evidence="11 12">
    <name type="scientific">Intestinimonas butyriciproducens</name>
    <dbReference type="NCBI Taxonomy" id="1297617"/>
    <lineage>
        <taxon>Bacteria</taxon>
        <taxon>Bacillati</taxon>
        <taxon>Bacillota</taxon>
        <taxon>Clostridia</taxon>
        <taxon>Eubacteriales</taxon>
        <taxon>Intestinimonas</taxon>
    </lineage>
</organism>
<reference evidence="11 12" key="1">
    <citation type="submission" date="2018-04" db="EMBL/GenBank/DDBJ databases">
        <title>Genomic Encyclopedia of Type Strains, Phase IV (KMG-IV): sequencing the most valuable type-strain genomes for metagenomic binning, comparative biology and taxonomic classification.</title>
        <authorList>
            <person name="Goeker M."/>
        </authorList>
    </citation>
    <scope>NUCLEOTIDE SEQUENCE [LARGE SCALE GENOMIC DNA]</scope>
    <source>
        <strain evidence="11 12">DSM 26588</strain>
    </source>
</reference>
<evidence type="ECO:0000259" key="10">
    <source>
        <dbReference type="Pfam" id="PF00218"/>
    </source>
</evidence>
<dbReference type="PROSITE" id="PS00614">
    <property type="entry name" value="IGPS"/>
    <property type="match status" value="1"/>
</dbReference>
<feature type="domain" description="Indole-3-glycerol phosphate synthase" evidence="10">
    <location>
        <begin position="6"/>
        <end position="256"/>
    </location>
</feature>
<keyword evidence="5 9" id="KW-0210">Decarboxylase</keyword>
<evidence type="ECO:0000256" key="6">
    <source>
        <dbReference type="ARBA" id="ARBA00022822"/>
    </source>
</evidence>
<evidence type="ECO:0000256" key="3">
    <source>
        <dbReference type="ARBA" id="ARBA00008737"/>
    </source>
</evidence>
<dbReference type="AlphaFoldDB" id="A0A2U1BED9"/>
<dbReference type="GO" id="GO:0004425">
    <property type="term" value="F:indole-3-glycerol-phosphate synthase activity"/>
    <property type="evidence" value="ECO:0007669"/>
    <property type="project" value="UniProtKB-UniRule"/>
</dbReference>
<dbReference type="PANTHER" id="PTHR22854">
    <property type="entry name" value="TRYPTOPHAN BIOSYNTHESIS PROTEIN"/>
    <property type="match status" value="1"/>
</dbReference>
<evidence type="ECO:0000256" key="4">
    <source>
        <dbReference type="ARBA" id="ARBA00022605"/>
    </source>
</evidence>
<evidence type="ECO:0000313" key="11">
    <source>
        <dbReference type="EMBL" id="PVY47019.1"/>
    </source>
</evidence>
<dbReference type="Pfam" id="PF00218">
    <property type="entry name" value="IGPS"/>
    <property type="match status" value="1"/>
</dbReference>
<dbReference type="EC" id="4.1.1.48" evidence="9"/>
<dbReference type="SUPFAM" id="SSF51366">
    <property type="entry name" value="Ribulose-phoshate binding barrel"/>
    <property type="match status" value="1"/>
</dbReference>
<keyword evidence="6 9" id="KW-0822">Tryptophan biosynthesis</keyword>
<accession>A0A2U1BED9</accession>